<keyword evidence="1" id="KW-1133">Transmembrane helix</keyword>
<dbReference type="AlphaFoldDB" id="A0AAE6YKX7"/>
<gene>
    <name evidence="2" type="ORF">GU334_05110</name>
</gene>
<proteinExistence type="predicted"/>
<dbReference type="Proteomes" id="UP000501558">
    <property type="component" value="Chromosome"/>
</dbReference>
<keyword evidence="1" id="KW-0472">Membrane</keyword>
<protein>
    <submittedName>
        <fullName evidence="2">Uncharacterized protein</fullName>
    </submittedName>
</protein>
<evidence type="ECO:0000313" key="3">
    <source>
        <dbReference type="Proteomes" id="UP000501558"/>
    </source>
</evidence>
<name>A0AAE6YKX7_9LACT</name>
<accession>A0AAE6YKX7</accession>
<keyword evidence="1" id="KW-0812">Transmembrane</keyword>
<sequence length="111" mass="12482">MSEIRNFKISATHLGYESHGIFTAYLTLQSAGFGISVGGYALDEFIDKKRIITKKGAELIPRILDVVGVETWEQLAGQYIRVEDNGIGESISKIGNLIEDNWLDFDRFLKE</sequence>
<organism evidence="2 3">
    <name type="scientific">Pseudolactococcus raffinolactis</name>
    <dbReference type="NCBI Taxonomy" id="1366"/>
    <lineage>
        <taxon>Bacteria</taxon>
        <taxon>Bacillati</taxon>
        <taxon>Bacillota</taxon>
        <taxon>Bacilli</taxon>
        <taxon>Lactobacillales</taxon>
        <taxon>Streptococcaceae</taxon>
        <taxon>Pseudolactococcus</taxon>
    </lineage>
</organism>
<evidence type="ECO:0000313" key="2">
    <source>
        <dbReference type="EMBL" id="QIW58317.1"/>
    </source>
</evidence>
<keyword evidence="3" id="KW-1185">Reference proteome</keyword>
<feature type="transmembrane region" description="Helical" evidence="1">
    <location>
        <begin position="20"/>
        <end position="42"/>
    </location>
</feature>
<evidence type="ECO:0000256" key="1">
    <source>
        <dbReference type="SAM" id="Phobius"/>
    </source>
</evidence>
<dbReference type="EMBL" id="CP047628">
    <property type="protein sequence ID" value="QIW58317.1"/>
    <property type="molecule type" value="Genomic_DNA"/>
</dbReference>
<reference evidence="2 3" key="1">
    <citation type="submission" date="2019-12" db="EMBL/GenBank/DDBJ databases">
        <title>Whole genome sequences of Lactococcus raffinolactis strains isolated from sewage.</title>
        <authorList>
            <person name="Ybazeta G."/>
            <person name="Ross M."/>
            <person name="Brabant-Kirwan D."/>
            <person name="Saleh M."/>
            <person name="Dillon J.A."/>
            <person name="Splinter K."/>
            <person name="Nokhbeh R."/>
        </authorList>
    </citation>
    <scope>NUCLEOTIDE SEQUENCE [LARGE SCALE GENOMIC DNA]</scope>
    <source>
        <strain evidence="2 3">Lr_19_14</strain>
    </source>
</reference>
<dbReference type="RefSeq" id="WP_167841263.1">
    <property type="nucleotide sequence ID" value="NZ_CP047628.1"/>
</dbReference>